<dbReference type="InterPro" id="IPR020010">
    <property type="entry name" value="CHP03503"/>
</dbReference>
<dbReference type="KEGG" id="paln:B0W48_14315"/>
<reference evidence="3 4" key="1">
    <citation type="submission" date="2017-02" db="EMBL/GenBank/DDBJ databases">
        <title>Complete genome sequence of the cold-active Pseudoalteromonas aliena strain EH1 isolated from Arctic seawater.</title>
        <authorList>
            <person name="Kim E."/>
            <person name="Heo E."/>
            <person name="Kim H."/>
            <person name="Kim D."/>
        </authorList>
    </citation>
    <scope>NUCLEOTIDE SEQUENCE [LARGE SCALE GENOMIC DNA]</scope>
    <source>
        <strain evidence="3 4">EH1</strain>
    </source>
</reference>
<keyword evidence="2" id="KW-0812">Transmembrane</keyword>
<dbReference type="EMBL" id="CP019628">
    <property type="protein sequence ID" value="AQQ00867.1"/>
    <property type="molecule type" value="Genomic_DNA"/>
</dbReference>
<evidence type="ECO:0000256" key="2">
    <source>
        <dbReference type="SAM" id="Phobius"/>
    </source>
</evidence>
<evidence type="ECO:0000313" key="3">
    <source>
        <dbReference type="EMBL" id="AQQ00867.1"/>
    </source>
</evidence>
<keyword evidence="2" id="KW-0472">Membrane</keyword>
<feature type="region of interest" description="Disordered" evidence="1">
    <location>
        <begin position="421"/>
        <end position="455"/>
    </location>
</feature>
<feature type="transmembrane region" description="Helical" evidence="2">
    <location>
        <begin position="376"/>
        <end position="402"/>
    </location>
</feature>
<name>A0A1Q2H0K5_9GAMM</name>
<gene>
    <name evidence="3" type="ORF">B0W48_14315</name>
</gene>
<dbReference type="Proteomes" id="UP000188243">
    <property type="component" value="Chromosome"/>
</dbReference>
<proteinExistence type="predicted"/>
<dbReference type="NCBIfam" id="TIGR03503">
    <property type="entry name" value="TIGR03503 family protein"/>
    <property type="match status" value="1"/>
</dbReference>
<evidence type="ECO:0000313" key="4">
    <source>
        <dbReference type="Proteomes" id="UP000188243"/>
    </source>
</evidence>
<dbReference type="AlphaFoldDB" id="A0A1Q2H0K5"/>
<organism evidence="3 4">
    <name type="scientific">Pseudoalteromonas aliena</name>
    <dbReference type="NCBI Taxonomy" id="247523"/>
    <lineage>
        <taxon>Bacteria</taxon>
        <taxon>Pseudomonadati</taxon>
        <taxon>Pseudomonadota</taxon>
        <taxon>Gammaproteobacteria</taxon>
        <taxon>Alteromonadales</taxon>
        <taxon>Pseudoalteromonadaceae</taxon>
        <taxon>Pseudoalteromonas</taxon>
    </lineage>
</organism>
<feature type="compositionally biased region" description="Polar residues" evidence="1">
    <location>
        <begin position="429"/>
        <end position="438"/>
    </location>
</feature>
<keyword evidence="2" id="KW-1133">Transmembrane helix</keyword>
<dbReference type="STRING" id="247523.B0W48_14315"/>
<sequence>MKTIYFVTVLCVASIFTSSAYGVKQVELLKRDGKQNEIPLLENRFRIDSNLDKITLLIFREPGSPAVVLVRPDGSKYLVSELAKNLEVDWYDEISYDIVSIKNPMPGPWQAIGRIRSNSRVIALGKIDLEVQAFPSLIFRGETIKVTGQILNDGELINADFFKDVVNLDLSFISTNKENYANFGAGREDVATYKDDGYDLDERARDGVFTGELTFSFPAGEWTPVLSIITPLLERQIVQNPLIVHEPPLSYDIELGKDGDDHLLTINIDNTMVDPATVIIQGKIYYPNNEEQMFVIDAVANQSRQLSVKNYDWGRYNIELSIFGTNINGREFMATLPTYKFEVARPIEVIPEIEIPAISEPEIIIQSEPEEEKMTAAMLTSLIVGCNLLILLIGWLSIRVFVQKNPIKFNVKLPFLKKKKVGEDKVTDSGKNQLGKNGSKNDKSGEILNLSMSDD</sequence>
<accession>A0A1Q2H0K5</accession>
<protein>
    <submittedName>
        <fullName evidence="3">TIGR03503 family protein</fullName>
    </submittedName>
</protein>
<evidence type="ECO:0000256" key="1">
    <source>
        <dbReference type="SAM" id="MobiDB-lite"/>
    </source>
</evidence>
<dbReference type="RefSeq" id="WP_077537536.1">
    <property type="nucleotide sequence ID" value="NZ_CANLYY010000083.1"/>
</dbReference>